<dbReference type="OrthoDB" id="7405484at2"/>
<sequence precursor="true">MKKYLICCLPLLVAAAPAPSSDKLKTGQWEESVQNMTMQMDGKTLPKDKTDTALHCVTDKDNDPRVVFANTPEHCKNAQLDIKNGNFTVKQECTPESHVPFREMTVKGSYTPTSYKMSYNIVSGTAEHPMTMSADVSAHYVGACPVPTEAPAASAPSAATPK</sequence>
<evidence type="ECO:0000313" key="2">
    <source>
        <dbReference type="EMBL" id="AEH61944.1"/>
    </source>
</evidence>
<dbReference type="Pfam" id="PF12276">
    <property type="entry name" value="DUF3617"/>
    <property type="match status" value="1"/>
</dbReference>
<protein>
    <recommendedName>
        <fullName evidence="4">DUF3617 family protein</fullName>
    </recommendedName>
</protein>
<dbReference type="eggNOG" id="ENOG5030YIV">
    <property type="taxonomic scope" value="Bacteria"/>
</dbReference>
<feature type="chain" id="PRO_5002609746" description="DUF3617 family protein" evidence="1">
    <location>
        <begin position="21"/>
        <end position="162"/>
    </location>
</feature>
<proteinExistence type="predicted"/>
<name>A0A0H3G4B6_ZYMMA</name>
<dbReference type="EMBL" id="CP002850">
    <property type="protein sequence ID" value="AEH61944.1"/>
    <property type="molecule type" value="Genomic_DNA"/>
</dbReference>
<keyword evidence="1" id="KW-0732">Signal</keyword>
<gene>
    <name evidence="2" type="ordered locus">Zmob_0091</name>
</gene>
<evidence type="ECO:0008006" key="4">
    <source>
        <dbReference type="Google" id="ProtNLM"/>
    </source>
</evidence>
<dbReference type="HOGENOM" id="CLU_1634769_0_0_5"/>
<organism evidence="2 3">
    <name type="scientific">Zymomonas mobilis subsp. mobilis (strain ATCC 10988 / DSM 424 / LMG 404 / NCIMB 8938 / NRRL B-806 / ZM1)</name>
    <dbReference type="NCBI Taxonomy" id="555217"/>
    <lineage>
        <taxon>Bacteria</taxon>
        <taxon>Pseudomonadati</taxon>
        <taxon>Pseudomonadota</taxon>
        <taxon>Alphaproteobacteria</taxon>
        <taxon>Sphingomonadales</taxon>
        <taxon>Zymomonadaceae</taxon>
        <taxon>Zymomonas</taxon>
    </lineage>
</organism>
<reference evidence="2 3" key="1">
    <citation type="journal article" date="2011" name="J. Bacteriol.">
        <title>Genome sequence of the ethanol-producing Zymomonas mobilis subsp. mobilis lectotype strain ATCC 10988.</title>
        <authorList>
            <person name="Pappas K.M."/>
            <person name="Kouvelis V.N."/>
            <person name="Saunders E."/>
            <person name="Brettin T.S."/>
            <person name="Bruce D."/>
            <person name="Detter C."/>
            <person name="Balakireva M."/>
            <person name="Han C.S."/>
            <person name="Savvakis G."/>
            <person name="Kyrpides N.C."/>
            <person name="Typas M.A."/>
        </authorList>
    </citation>
    <scope>NUCLEOTIDE SEQUENCE [LARGE SCALE GENOMIC DNA]</scope>
    <source>
        <strain evidence="3">ATCC 10988 / DSM 424 / CCUG 17860 / LMG 404 / NCIMB 8938 / NRRL B-806 / ZM1</strain>
    </source>
</reference>
<evidence type="ECO:0000256" key="1">
    <source>
        <dbReference type="SAM" id="SignalP"/>
    </source>
</evidence>
<dbReference type="RefSeq" id="WP_014500324.1">
    <property type="nucleotide sequence ID" value="NC_017262.1"/>
</dbReference>
<dbReference type="AlphaFoldDB" id="A0A0H3G4B6"/>
<dbReference type="Proteomes" id="UP000001494">
    <property type="component" value="Chromosome"/>
</dbReference>
<accession>A0A0H3G4B6</accession>
<dbReference type="GeneID" id="79903631"/>
<evidence type="ECO:0000313" key="3">
    <source>
        <dbReference type="Proteomes" id="UP000001494"/>
    </source>
</evidence>
<feature type="signal peptide" evidence="1">
    <location>
        <begin position="1"/>
        <end position="20"/>
    </location>
</feature>
<dbReference type="KEGG" id="zmm:Zmob_0091"/>
<dbReference type="InterPro" id="IPR022061">
    <property type="entry name" value="DUF3617"/>
</dbReference>